<protein>
    <recommendedName>
        <fullName evidence="4">Peptidase M50</fullName>
    </recommendedName>
</protein>
<reference evidence="2 3" key="1">
    <citation type="submission" date="2014-07" db="EMBL/GenBank/DDBJ databases">
        <title>Genome of Chryseobacterium piperi CTM.</title>
        <authorList>
            <person name="Pipes S.E."/>
            <person name="Stropko S.J."/>
            <person name="Newman J.D."/>
        </authorList>
    </citation>
    <scope>NUCLEOTIDE SEQUENCE [LARGE SCALE GENOMIC DNA]</scope>
    <source>
        <strain evidence="2 3">CTM</strain>
    </source>
</reference>
<dbReference type="eggNOG" id="COG1994">
    <property type="taxonomic scope" value="Bacteria"/>
</dbReference>
<keyword evidence="1" id="KW-0812">Transmembrane</keyword>
<feature type="transmembrane region" description="Helical" evidence="1">
    <location>
        <begin position="298"/>
        <end position="318"/>
    </location>
</feature>
<dbReference type="EMBL" id="JPRJ01000005">
    <property type="protein sequence ID" value="KFF29529.1"/>
    <property type="molecule type" value="Genomic_DNA"/>
</dbReference>
<sequence length="370" mass="43870">METIENSKINFNNVSLANNGQELIMEYKGKCFVINDYIFNVISFLKKEKEINSEKIYENLSLDQEEFDFVLSNIEDKLSLTDKQNYGGIFLRFTIFRHNYVDKITNVLKLLLPNKERTFFLLFLFLITLFLSVVAIQTSTISSKVHLRITNKYEVFYLYLSIFFASIFHEFGHASAAKKFGIQPGEIGFGFFFIFPVFYSNVTKIWTLDKIKRVVVNLAGIYYQLVFAMIVCVVVRDPNFIVLFLKANLAIIIFSLLPFLKNDGYWVLSDYFNLKNLYRRSYTYLIELWRGRVKFDNFLFIYSIVHFSMVFYLLFTFLRFFIIKIGNLYHTIPHMDFDYLLILGKFILNLFILYTLILRLLSFFKTNKNV</sequence>
<evidence type="ECO:0000313" key="2">
    <source>
        <dbReference type="EMBL" id="KFF29529.1"/>
    </source>
</evidence>
<organism evidence="2 3">
    <name type="scientific">Chryseobacterium piperi</name>
    <dbReference type="NCBI Taxonomy" id="558152"/>
    <lineage>
        <taxon>Bacteria</taxon>
        <taxon>Pseudomonadati</taxon>
        <taxon>Bacteroidota</taxon>
        <taxon>Flavobacteriia</taxon>
        <taxon>Flavobacteriales</taxon>
        <taxon>Weeksellaceae</taxon>
        <taxon>Chryseobacterium group</taxon>
        <taxon>Chryseobacterium</taxon>
    </lineage>
</organism>
<dbReference type="AlphaFoldDB" id="A0A086BKR5"/>
<feature type="transmembrane region" description="Helical" evidence="1">
    <location>
        <begin position="118"/>
        <end position="136"/>
    </location>
</feature>
<dbReference type="OrthoDB" id="9759690at2"/>
<gene>
    <name evidence="2" type="ORF">IQ37_04675</name>
</gene>
<evidence type="ECO:0008006" key="4">
    <source>
        <dbReference type="Google" id="ProtNLM"/>
    </source>
</evidence>
<feature type="transmembrane region" description="Helical" evidence="1">
    <location>
        <begin position="214"/>
        <end position="235"/>
    </location>
</feature>
<comment type="caution">
    <text evidence="2">The sequence shown here is derived from an EMBL/GenBank/DDBJ whole genome shotgun (WGS) entry which is preliminary data.</text>
</comment>
<evidence type="ECO:0000256" key="1">
    <source>
        <dbReference type="SAM" id="Phobius"/>
    </source>
</evidence>
<feature type="transmembrane region" description="Helical" evidence="1">
    <location>
        <begin position="240"/>
        <end position="260"/>
    </location>
</feature>
<feature type="transmembrane region" description="Helical" evidence="1">
    <location>
        <begin position="339"/>
        <end position="361"/>
    </location>
</feature>
<keyword evidence="1" id="KW-1133">Transmembrane helix</keyword>
<proteinExistence type="predicted"/>
<name>A0A086BKR5_9FLAO</name>
<keyword evidence="1" id="KW-0472">Membrane</keyword>
<feature type="transmembrane region" description="Helical" evidence="1">
    <location>
        <begin position="187"/>
        <end position="208"/>
    </location>
</feature>
<keyword evidence="3" id="KW-1185">Reference proteome</keyword>
<dbReference type="RefSeq" id="WP_051887197.1">
    <property type="nucleotide sequence ID" value="NZ_CP023049.2"/>
</dbReference>
<dbReference type="STRING" id="558152.IQ37_04675"/>
<accession>A0A086BKR5</accession>
<evidence type="ECO:0000313" key="3">
    <source>
        <dbReference type="Proteomes" id="UP000028709"/>
    </source>
</evidence>
<dbReference type="KEGG" id="cpip:CJF12_08740"/>
<dbReference type="Proteomes" id="UP000028709">
    <property type="component" value="Unassembled WGS sequence"/>
</dbReference>